<accession>A0AAD4NBS9</accession>
<gene>
    <name evidence="1" type="ORF">DdX_03506</name>
</gene>
<organism evidence="1 2">
    <name type="scientific">Ditylenchus destructor</name>
    <dbReference type="NCBI Taxonomy" id="166010"/>
    <lineage>
        <taxon>Eukaryota</taxon>
        <taxon>Metazoa</taxon>
        <taxon>Ecdysozoa</taxon>
        <taxon>Nematoda</taxon>
        <taxon>Chromadorea</taxon>
        <taxon>Rhabditida</taxon>
        <taxon>Tylenchina</taxon>
        <taxon>Tylenchomorpha</taxon>
        <taxon>Sphaerularioidea</taxon>
        <taxon>Anguinidae</taxon>
        <taxon>Anguininae</taxon>
        <taxon>Ditylenchus</taxon>
    </lineage>
</organism>
<dbReference type="EMBL" id="JAKKPZ010000003">
    <property type="protein sequence ID" value="KAI1723351.1"/>
    <property type="molecule type" value="Genomic_DNA"/>
</dbReference>
<sequence>MILISAAKQRKCTVHLDGGARPERGRNGRELADSDRKRVIQCAIEGYAAGSPKLGLTIGILWVTRLSWSFVAGIKSQAVPGISSDSRSSTDRCWPLPVLAHLNQSRDLDTTAVTMTELHPNRLPICLQIHTSAQVSHNKTFQLMQKLSINHNKEAYFGEFRELKVTIFPSLKDQSQLLAVKSKAR</sequence>
<proteinExistence type="predicted"/>
<protein>
    <submittedName>
        <fullName evidence="1">Uncharacterized protein</fullName>
    </submittedName>
</protein>
<evidence type="ECO:0000313" key="2">
    <source>
        <dbReference type="Proteomes" id="UP001201812"/>
    </source>
</evidence>
<name>A0AAD4NBS9_9BILA</name>
<keyword evidence="2" id="KW-1185">Reference proteome</keyword>
<dbReference type="AlphaFoldDB" id="A0AAD4NBS9"/>
<comment type="caution">
    <text evidence="1">The sequence shown here is derived from an EMBL/GenBank/DDBJ whole genome shotgun (WGS) entry which is preliminary data.</text>
</comment>
<dbReference type="Proteomes" id="UP001201812">
    <property type="component" value="Unassembled WGS sequence"/>
</dbReference>
<reference evidence="1" key="1">
    <citation type="submission" date="2022-01" db="EMBL/GenBank/DDBJ databases">
        <title>Genome Sequence Resource for Two Populations of Ditylenchus destructor, the Migratory Endoparasitic Phytonematode.</title>
        <authorList>
            <person name="Zhang H."/>
            <person name="Lin R."/>
            <person name="Xie B."/>
        </authorList>
    </citation>
    <scope>NUCLEOTIDE SEQUENCE</scope>
    <source>
        <strain evidence="1">BazhouSP</strain>
    </source>
</reference>
<evidence type="ECO:0000313" key="1">
    <source>
        <dbReference type="EMBL" id="KAI1723351.1"/>
    </source>
</evidence>